<dbReference type="Proteomes" id="UP000830167">
    <property type="component" value="Chromosome"/>
</dbReference>
<dbReference type="Gene3D" id="3.40.225.10">
    <property type="entry name" value="Class II aldolase/adducin N-terminal domain"/>
    <property type="match status" value="1"/>
</dbReference>
<accession>A0ABY4CIS2</accession>
<sequence length="221" mass="24548">MSNVHLNIREELCSYATRIVKKGLVAGPGGNISARSGDIMYISPSGFALDEIPADKWISVDIATGEVEGELRPSSETLLHLFIYRVRPDIYAVIHAHPIYSIAVSSVDLTVPPMFADFVAILGDLPCLEYVMPTTRLLAERVVEDLGQANAMLLRNHGTITVGSNLKEAYYRTEILEDAAKIYILAKQLGSPRVLTEEECRQIKELDSEVYRVNLLKDMKV</sequence>
<protein>
    <submittedName>
        <fullName evidence="4">Class II aldolase/adducin family protein</fullName>
    </submittedName>
</protein>
<dbReference type="InterPro" id="IPR050197">
    <property type="entry name" value="Aldolase_class_II_sugar_metab"/>
</dbReference>
<gene>
    <name evidence="4" type="ORF">LSG31_21545</name>
</gene>
<dbReference type="RefSeq" id="WP_347437101.1">
    <property type="nucleotide sequence ID" value="NZ_CP089291.1"/>
</dbReference>
<dbReference type="InterPro" id="IPR001303">
    <property type="entry name" value="Aldolase_II/adducin_N"/>
</dbReference>
<dbReference type="Pfam" id="PF00596">
    <property type="entry name" value="Aldolase_II"/>
    <property type="match status" value="1"/>
</dbReference>
<keyword evidence="2" id="KW-0456">Lyase</keyword>
<organism evidence="4 5">
    <name type="scientific">Fodinisporobacter ferrooxydans</name>
    <dbReference type="NCBI Taxonomy" id="2901836"/>
    <lineage>
        <taxon>Bacteria</taxon>
        <taxon>Bacillati</taxon>
        <taxon>Bacillota</taxon>
        <taxon>Bacilli</taxon>
        <taxon>Bacillales</taxon>
        <taxon>Alicyclobacillaceae</taxon>
        <taxon>Fodinisporobacter</taxon>
    </lineage>
</organism>
<keyword evidence="5" id="KW-1185">Reference proteome</keyword>
<evidence type="ECO:0000259" key="3">
    <source>
        <dbReference type="SMART" id="SM01007"/>
    </source>
</evidence>
<reference evidence="4" key="1">
    <citation type="submission" date="2021-12" db="EMBL/GenBank/DDBJ databases">
        <title>Alicyclobacillaceae gen. nov., sp. nov., isolated from chalcocite enrichment system.</title>
        <authorList>
            <person name="Jiang Z."/>
        </authorList>
    </citation>
    <scope>NUCLEOTIDE SEQUENCE</scope>
    <source>
        <strain evidence="4">MYW30-H2</strain>
    </source>
</reference>
<dbReference type="InterPro" id="IPR036409">
    <property type="entry name" value="Aldolase_II/adducin_N_sf"/>
</dbReference>
<feature type="domain" description="Class II aldolase/adducin N-terminal" evidence="3">
    <location>
        <begin position="10"/>
        <end position="184"/>
    </location>
</feature>
<proteinExistence type="predicted"/>
<evidence type="ECO:0000313" key="4">
    <source>
        <dbReference type="EMBL" id="UOF90407.1"/>
    </source>
</evidence>
<dbReference type="SUPFAM" id="SSF53639">
    <property type="entry name" value="AraD/HMP-PK domain-like"/>
    <property type="match status" value="1"/>
</dbReference>
<evidence type="ECO:0000313" key="5">
    <source>
        <dbReference type="Proteomes" id="UP000830167"/>
    </source>
</evidence>
<evidence type="ECO:0000256" key="1">
    <source>
        <dbReference type="ARBA" id="ARBA00022723"/>
    </source>
</evidence>
<dbReference type="PANTHER" id="PTHR22789:SF0">
    <property type="entry name" value="3-OXO-TETRONATE 4-PHOSPHATE DECARBOXYLASE-RELATED"/>
    <property type="match status" value="1"/>
</dbReference>
<dbReference type="PANTHER" id="PTHR22789">
    <property type="entry name" value="FUCULOSE PHOSPHATE ALDOLASE"/>
    <property type="match status" value="1"/>
</dbReference>
<evidence type="ECO:0000256" key="2">
    <source>
        <dbReference type="ARBA" id="ARBA00023239"/>
    </source>
</evidence>
<keyword evidence="1" id="KW-0479">Metal-binding</keyword>
<dbReference type="SMART" id="SM01007">
    <property type="entry name" value="Aldolase_II"/>
    <property type="match status" value="1"/>
</dbReference>
<name>A0ABY4CIS2_9BACL</name>
<dbReference type="EMBL" id="CP089291">
    <property type="protein sequence ID" value="UOF90407.1"/>
    <property type="molecule type" value="Genomic_DNA"/>
</dbReference>